<dbReference type="AlphaFoldDB" id="A0A6B3VTM6"/>
<dbReference type="Gene3D" id="1.10.287.130">
    <property type="match status" value="1"/>
</dbReference>
<dbReference type="CDD" id="cd00082">
    <property type="entry name" value="HisKA"/>
    <property type="match status" value="1"/>
</dbReference>
<evidence type="ECO:0000256" key="2">
    <source>
        <dbReference type="ARBA" id="ARBA00004651"/>
    </source>
</evidence>
<name>A0A6B3VTM6_9BACI</name>
<sequence length="411" mass="47227">MFNPVRIKLTLLYTGSFLILLLIFIVLLSYFITNSIEEQQKEELIHYFEKEEEEFIEELEEKEQEEVELKTDRAVFYYLFNTQHDLIEGKETIAGFSNKAKTLYTESSSSFFLKEAEYEGAHLLIMRQPLQDDGYLLGYVIIGTEITSQKHLIEKIVWGLMILTIVFSVLLAILSYYLAGKAMQPIQNAFNSQKKFVSDASHELRTPLSIFYSSLELLEREEKNKLSPLGQEVLADMKLEATLMNKLLEDLLLIARNDHHQFMIKTELVPLSELITSIGKRFAVKIPAHLQFITQIEENIKMMGDPIRIQQLLYILLQNAIVYTEKGSIKLLLKRTNGQILIQVIDTGTGIKKQDLQHIFDRFYRADTSRVRNGTGLGLSIAKIIVETHKGKLAVESEFGKGSTFTIIFNQ</sequence>
<comment type="subcellular location">
    <subcellularLocation>
        <location evidence="2">Cell membrane</location>
        <topology evidence="2">Multi-pass membrane protein</topology>
    </subcellularLocation>
</comment>
<evidence type="ECO:0000256" key="7">
    <source>
        <dbReference type="ARBA" id="ARBA00022777"/>
    </source>
</evidence>
<keyword evidence="4" id="KW-0597">Phosphoprotein</keyword>
<keyword evidence="8" id="KW-0067">ATP-binding</keyword>
<keyword evidence="6" id="KW-0547">Nucleotide-binding</keyword>
<dbReference type="InterPro" id="IPR005467">
    <property type="entry name" value="His_kinase_dom"/>
</dbReference>
<evidence type="ECO:0000313" key="13">
    <source>
        <dbReference type="EMBL" id="MBA4537364.1"/>
    </source>
</evidence>
<evidence type="ECO:0000256" key="3">
    <source>
        <dbReference type="ARBA" id="ARBA00012438"/>
    </source>
</evidence>
<organism evidence="14 15">
    <name type="scientific">Bacillus aquiflavi</name>
    <dbReference type="NCBI Taxonomy" id="2672567"/>
    <lineage>
        <taxon>Bacteria</taxon>
        <taxon>Bacillati</taxon>
        <taxon>Bacillota</taxon>
        <taxon>Bacilli</taxon>
        <taxon>Bacillales</taxon>
        <taxon>Bacillaceae</taxon>
        <taxon>Bacillus</taxon>
    </lineage>
</organism>
<feature type="coiled-coil region" evidence="10">
    <location>
        <begin position="45"/>
        <end position="72"/>
    </location>
</feature>
<dbReference type="EC" id="2.7.13.3" evidence="3"/>
<dbReference type="InterPro" id="IPR003661">
    <property type="entry name" value="HisK_dim/P_dom"/>
</dbReference>
<comment type="catalytic activity">
    <reaction evidence="1">
        <text>ATP + protein L-histidine = ADP + protein N-phospho-L-histidine.</text>
        <dbReference type="EC" id="2.7.13.3"/>
    </reaction>
</comment>
<protein>
    <recommendedName>
        <fullName evidence="3">histidine kinase</fullName>
        <ecNumber evidence="3">2.7.13.3</ecNumber>
    </recommendedName>
</protein>
<feature type="domain" description="Histidine kinase" evidence="12">
    <location>
        <begin position="199"/>
        <end position="411"/>
    </location>
</feature>
<dbReference type="Proteomes" id="UP000570010">
    <property type="component" value="Unassembled WGS sequence"/>
</dbReference>
<comment type="caution">
    <text evidence="14">The sequence shown here is derived from an EMBL/GenBank/DDBJ whole genome shotgun (WGS) entry which is preliminary data.</text>
</comment>
<evidence type="ECO:0000256" key="6">
    <source>
        <dbReference type="ARBA" id="ARBA00022741"/>
    </source>
</evidence>
<dbReference type="SUPFAM" id="SSF55874">
    <property type="entry name" value="ATPase domain of HSP90 chaperone/DNA topoisomerase II/histidine kinase"/>
    <property type="match status" value="1"/>
</dbReference>
<dbReference type="PANTHER" id="PTHR43547:SF2">
    <property type="entry name" value="HYBRID SIGNAL TRANSDUCTION HISTIDINE KINASE C"/>
    <property type="match status" value="1"/>
</dbReference>
<evidence type="ECO:0000256" key="9">
    <source>
        <dbReference type="ARBA" id="ARBA00023012"/>
    </source>
</evidence>
<feature type="transmembrane region" description="Helical" evidence="11">
    <location>
        <begin position="156"/>
        <end position="178"/>
    </location>
</feature>
<dbReference type="EMBL" id="JAAIWN010000018">
    <property type="protein sequence ID" value="NEY81620.1"/>
    <property type="molecule type" value="Genomic_DNA"/>
</dbReference>
<evidence type="ECO:0000256" key="11">
    <source>
        <dbReference type="SAM" id="Phobius"/>
    </source>
</evidence>
<proteinExistence type="predicted"/>
<dbReference type="PANTHER" id="PTHR43547">
    <property type="entry name" value="TWO-COMPONENT HISTIDINE KINASE"/>
    <property type="match status" value="1"/>
</dbReference>
<keyword evidence="15" id="KW-1185">Reference proteome</keyword>
<keyword evidence="11" id="KW-0812">Transmembrane</keyword>
<gene>
    <name evidence="14" type="ORF">G4D64_08860</name>
    <name evidence="13" type="ORF">H1Z61_09465</name>
</gene>
<dbReference type="PRINTS" id="PR00344">
    <property type="entry name" value="BCTRLSENSOR"/>
</dbReference>
<dbReference type="EMBL" id="JACEIO010000020">
    <property type="protein sequence ID" value="MBA4537364.1"/>
    <property type="molecule type" value="Genomic_DNA"/>
</dbReference>
<dbReference type="RefSeq" id="WP_163242014.1">
    <property type="nucleotide sequence ID" value="NZ_CP082780.1"/>
</dbReference>
<evidence type="ECO:0000256" key="8">
    <source>
        <dbReference type="ARBA" id="ARBA00022840"/>
    </source>
</evidence>
<dbReference type="InterPro" id="IPR003594">
    <property type="entry name" value="HATPase_dom"/>
</dbReference>
<keyword evidence="11" id="KW-0472">Membrane</keyword>
<evidence type="ECO:0000313" key="14">
    <source>
        <dbReference type="EMBL" id="NEY81620.1"/>
    </source>
</evidence>
<keyword evidence="11" id="KW-1133">Transmembrane helix</keyword>
<evidence type="ECO:0000313" key="16">
    <source>
        <dbReference type="Proteomes" id="UP000570010"/>
    </source>
</evidence>
<evidence type="ECO:0000256" key="4">
    <source>
        <dbReference type="ARBA" id="ARBA00022553"/>
    </source>
</evidence>
<dbReference type="SUPFAM" id="SSF47384">
    <property type="entry name" value="Homodimeric domain of signal transducing histidine kinase"/>
    <property type="match status" value="1"/>
</dbReference>
<dbReference type="SMART" id="SM00388">
    <property type="entry name" value="HisKA"/>
    <property type="match status" value="1"/>
</dbReference>
<dbReference type="Proteomes" id="UP000472971">
    <property type="component" value="Unassembled WGS sequence"/>
</dbReference>
<keyword evidence="10" id="KW-0175">Coiled coil</keyword>
<dbReference type="Gene3D" id="3.30.565.10">
    <property type="entry name" value="Histidine kinase-like ATPase, C-terminal domain"/>
    <property type="match status" value="1"/>
</dbReference>
<dbReference type="FunFam" id="3.30.565.10:FF:000006">
    <property type="entry name" value="Sensor histidine kinase WalK"/>
    <property type="match status" value="1"/>
</dbReference>
<dbReference type="SMART" id="SM00387">
    <property type="entry name" value="HATPase_c"/>
    <property type="match status" value="1"/>
</dbReference>
<evidence type="ECO:0000256" key="1">
    <source>
        <dbReference type="ARBA" id="ARBA00000085"/>
    </source>
</evidence>
<dbReference type="Pfam" id="PF00512">
    <property type="entry name" value="HisKA"/>
    <property type="match status" value="1"/>
</dbReference>
<keyword evidence="7 14" id="KW-0418">Kinase</keyword>
<dbReference type="CDD" id="cd00075">
    <property type="entry name" value="HATPase"/>
    <property type="match status" value="1"/>
</dbReference>
<evidence type="ECO:0000313" key="15">
    <source>
        <dbReference type="Proteomes" id="UP000472971"/>
    </source>
</evidence>
<dbReference type="GO" id="GO:0005886">
    <property type="term" value="C:plasma membrane"/>
    <property type="evidence" value="ECO:0007669"/>
    <property type="project" value="UniProtKB-SubCell"/>
</dbReference>
<feature type="transmembrane region" description="Helical" evidence="11">
    <location>
        <begin position="12"/>
        <end position="32"/>
    </location>
</feature>
<reference evidence="13 16" key="2">
    <citation type="submission" date="2020-07" db="EMBL/GenBank/DDBJ databases">
        <authorList>
            <person name="Feng H."/>
        </authorList>
    </citation>
    <scope>NUCLEOTIDE SEQUENCE [LARGE SCALE GENOMIC DNA]</scope>
    <source>
        <strain evidence="16">s-12</strain>
        <strain evidence="13">S-12</strain>
    </source>
</reference>
<accession>A0A6B3VTM6</accession>
<dbReference type="GO" id="GO:0005524">
    <property type="term" value="F:ATP binding"/>
    <property type="evidence" value="ECO:0007669"/>
    <property type="project" value="UniProtKB-KW"/>
</dbReference>
<evidence type="ECO:0000256" key="5">
    <source>
        <dbReference type="ARBA" id="ARBA00022679"/>
    </source>
</evidence>
<keyword evidence="5" id="KW-0808">Transferase</keyword>
<keyword evidence="9" id="KW-0902">Two-component regulatory system</keyword>
<dbReference type="InterPro" id="IPR036097">
    <property type="entry name" value="HisK_dim/P_sf"/>
</dbReference>
<evidence type="ECO:0000259" key="12">
    <source>
        <dbReference type="PROSITE" id="PS50109"/>
    </source>
</evidence>
<dbReference type="InterPro" id="IPR004358">
    <property type="entry name" value="Sig_transdc_His_kin-like_C"/>
</dbReference>
<dbReference type="GO" id="GO:0000155">
    <property type="term" value="F:phosphorelay sensor kinase activity"/>
    <property type="evidence" value="ECO:0007669"/>
    <property type="project" value="InterPro"/>
</dbReference>
<dbReference type="Pfam" id="PF02518">
    <property type="entry name" value="HATPase_c"/>
    <property type="match status" value="1"/>
</dbReference>
<evidence type="ECO:0000256" key="10">
    <source>
        <dbReference type="SAM" id="Coils"/>
    </source>
</evidence>
<dbReference type="InterPro" id="IPR036890">
    <property type="entry name" value="HATPase_C_sf"/>
</dbReference>
<dbReference type="PROSITE" id="PS50109">
    <property type="entry name" value="HIS_KIN"/>
    <property type="match status" value="1"/>
</dbReference>
<reference evidence="14 15" key="1">
    <citation type="submission" date="2020-02" db="EMBL/GenBank/DDBJ databases">
        <title>Bacillus aquiflavi sp. nov., isolated from yellow water of strong flavor Chinese baijiu in Yibin region of China.</title>
        <authorList>
            <person name="Xie J."/>
        </authorList>
    </citation>
    <scope>NUCLEOTIDE SEQUENCE [LARGE SCALE GENOMIC DNA]</scope>
    <source>
        <strain evidence="14 15">3H-10</strain>
    </source>
</reference>